<dbReference type="Pfam" id="PF12172">
    <property type="entry name" value="zf-ChsH2"/>
    <property type="match status" value="1"/>
</dbReference>
<protein>
    <submittedName>
        <fullName evidence="4">OB-fold domain-containing protein</fullName>
    </submittedName>
</protein>
<accession>A0ABS2U246</accession>
<dbReference type="InterPro" id="IPR022002">
    <property type="entry name" value="ChsH2_Znr"/>
</dbReference>
<dbReference type="RefSeq" id="WP_205361801.1">
    <property type="nucleotide sequence ID" value="NZ_JADKYB010000022.1"/>
</dbReference>
<sequence>MSAIDKPLTDKPLTDQPLTDEPLPEKPLPDLSDPVTAPFWAATREGRLTVPRCTACGYRLWPPEPVCPECWHSGFGWEEVEPRGTLWSYATYRRALDPAFAADLPYVVGLVELTCGLKMYGIMRGEPGDMVIGRAVTAVFEPVNDEVTFVRWQLA</sequence>
<keyword evidence="5" id="KW-1185">Reference proteome</keyword>
<evidence type="ECO:0000313" key="4">
    <source>
        <dbReference type="EMBL" id="MBM9509122.1"/>
    </source>
</evidence>
<feature type="domain" description="ChsH2 C-terminal OB-fold" evidence="2">
    <location>
        <begin position="77"/>
        <end position="141"/>
    </location>
</feature>
<dbReference type="Gene3D" id="6.10.30.10">
    <property type="match status" value="1"/>
</dbReference>
<comment type="caution">
    <text evidence="4">The sequence shown here is derived from an EMBL/GenBank/DDBJ whole genome shotgun (WGS) entry which is preliminary data.</text>
</comment>
<dbReference type="PANTHER" id="PTHR34075">
    <property type="entry name" value="BLR3430 PROTEIN"/>
    <property type="match status" value="1"/>
</dbReference>
<dbReference type="InterPro" id="IPR002878">
    <property type="entry name" value="ChsH2_C"/>
</dbReference>
<dbReference type="Proteomes" id="UP000749040">
    <property type="component" value="Unassembled WGS sequence"/>
</dbReference>
<evidence type="ECO:0000313" key="5">
    <source>
        <dbReference type="Proteomes" id="UP000749040"/>
    </source>
</evidence>
<dbReference type="Pfam" id="PF01796">
    <property type="entry name" value="OB_ChsH2_C"/>
    <property type="match status" value="1"/>
</dbReference>
<proteinExistence type="predicted"/>
<dbReference type="PANTHER" id="PTHR34075:SF5">
    <property type="entry name" value="BLR3430 PROTEIN"/>
    <property type="match status" value="1"/>
</dbReference>
<evidence type="ECO:0000256" key="1">
    <source>
        <dbReference type="SAM" id="MobiDB-lite"/>
    </source>
</evidence>
<feature type="domain" description="ChsH2 rubredoxin-like zinc ribbon" evidence="3">
    <location>
        <begin position="40"/>
        <end position="71"/>
    </location>
</feature>
<dbReference type="SUPFAM" id="SSF50249">
    <property type="entry name" value="Nucleic acid-binding proteins"/>
    <property type="match status" value="1"/>
</dbReference>
<feature type="region of interest" description="Disordered" evidence="1">
    <location>
        <begin position="1"/>
        <end position="32"/>
    </location>
</feature>
<dbReference type="EMBL" id="JADKYB010000022">
    <property type="protein sequence ID" value="MBM9509122.1"/>
    <property type="molecule type" value="Genomic_DNA"/>
</dbReference>
<name>A0ABS2U246_9ACTN</name>
<evidence type="ECO:0000259" key="2">
    <source>
        <dbReference type="Pfam" id="PF01796"/>
    </source>
</evidence>
<dbReference type="InterPro" id="IPR012340">
    <property type="entry name" value="NA-bd_OB-fold"/>
</dbReference>
<dbReference type="InterPro" id="IPR052513">
    <property type="entry name" value="Thioester_dehydratase-like"/>
</dbReference>
<reference evidence="4 5" key="1">
    <citation type="submission" date="2021-01" db="EMBL/GenBank/DDBJ databases">
        <title>Streptomyces acididurans sp. nov., isolated from a peat swamp forest soil.</title>
        <authorList>
            <person name="Chantavorakit T."/>
            <person name="Duangmal K."/>
        </authorList>
    </citation>
    <scope>NUCLEOTIDE SEQUENCE [LARGE SCALE GENOMIC DNA]</scope>
    <source>
        <strain evidence="4 5">KK5PA1</strain>
    </source>
</reference>
<evidence type="ECO:0000259" key="3">
    <source>
        <dbReference type="Pfam" id="PF12172"/>
    </source>
</evidence>
<gene>
    <name evidence="4" type="ORF">ITX44_32160</name>
</gene>
<organism evidence="4 5">
    <name type="scientific">Actinacidiphila acididurans</name>
    <dbReference type="NCBI Taxonomy" id="2784346"/>
    <lineage>
        <taxon>Bacteria</taxon>
        <taxon>Bacillati</taxon>
        <taxon>Actinomycetota</taxon>
        <taxon>Actinomycetes</taxon>
        <taxon>Kitasatosporales</taxon>
        <taxon>Streptomycetaceae</taxon>
        <taxon>Actinacidiphila</taxon>
    </lineage>
</organism>